<dbReference type="EMBL" id="FMIA01000002">
    <property type="protein sequence ID" value="SCL65311.1"/>
    <property type="molecule type" value="Genomic_DNA"/>
</dbReference>
<dbReference type="InterPro" id="IPR019587">
    <property type="entry name" value="Polyketide_cyclase/dehydratase"/>
</dbReference>
<organism evidence="1 2">
    <name type="scientific">Micromonospora yangpuensis</name>
    <dbReference type="NCBI Taxonomy" id="683228"/>
    <lineage>
        <taxon>Bacteria</taxon>
        <taxon>Bacillati</taxon>
        <taxon>Actinomycetota</taxon>
        <taxon>Actinomycetes</taxon>
        <taxon>Micromonosporales</taxon>
        <taxon>Micromonosporaceae</taxon>
        <taxon>Micromonospora</taxon>
    </lineage>
</organism>
<accession>A0A1C6VG82</accession>
<dbReference type="AlphaFoldDB" id="A0A1C6VG82"/>
<protein>
    <submittedName>
        <fullName evidence="1">Polyketide cyclase / dehydrase and lipid transport</fullName>
    </submittedName>
</protein>
<name>A0A1C6VG82_9ACTN</name>
<keyword evidence="2" id="KW-1185">Reference proteome</keyword>
<sequence length="140" mass="15353">MEHRTSVLTTAGPTELWRALTDPTEWPRWTASMTRVEALDGPVAPGNRFRIVQPGLRPMVWTVTGYVDGSSYEWTASLPGVTSVAWHAVGSAPDGRFRIELGIRQSGPLAPLVGLLVGRRTRRYVDAEAEGLVRYAEHAG</sequence>
<gene>
    <name evidence="1" type="ORF">GA0070617_5727</name>
</gene>
<evidence type="ECO:0000313" key="2">
    <source>
        <dbReference type="Proteomes" id="UP000198937"/>
    </source>
</evidence>
<evidence type="ECO:0000313" key="1">
    <source>
        <dbReference type="EMBL" id="SCL65311.1"/>
    </source>
</evidence>
<reference evidence="1 2" key="1">
    <citation type="submission" date="2016-06" db="EMBL/GenBank/DDBJ databases">
        <authorList>
            <person name="Kjaerup R.B."/>
            <person name="Dalgaard T.S."/>
            <person name="Juul-Madsen H.R."/>
        </authorList>
    </citation>
    <scope>NUCLEOTIDE SEQUENCE [LARGE SCALE GENOMIC DNA]</scope>
    <source>
        <strain evidence="1 2">DSM 45577</strain>
    </source>
</reference>
<dbReference type="Pfam" id="PF10604">
    <property type="entry name" value="Polyketide_cyc2"/>
    <property type="match status" value="1"/>
</dbReference>
<dbReference type="Proteomes" id="UP000198937">
    <property type="component" value="Unassembled WGS sequence"/>
</dbReference>
<dbReference type="InterPro" id="IPR023393">
    <property type="entry name" value="START-like_dom_sf"/>
</dbReference>
<dbReference type="Gene3D" id="3.30.530.20">
    <property type="match status" value="1"/>
</dbReference>
<dbReference type="RefSeq" id="WP_091445290.1">
    <property type="nucleotide sequence ID" value="NZ_BMMJ01000026.1"/>
</dbReference>
<dbReference type="OrthoDB" id="191189at2"/>
<proteinExistence type="predicted"/>
<dbReference type="SUPFAM" id="SSF55961">
    <property type="entry name" value="Bet v1-like"/>
    <property type="match status" value="1"/>
</dbReference>
<dbReference type="STRING" id="683228.GA0070617_5727"/>